<evidence type="ECO:0000256" key="1">
    <source>
        <dbReference type="SAM" id="MobiDB-lite"/>
    </source>
</evidence>
<dbReference type="InterPro" id="IPR024526">
    <property type="entry name" value="DUF3807"/>
</dbReference>
<dbReference type="PANTHER" id="PTHR40642:SF1">
    <property type="entry name" value="YALI0F31295P"/>
    <property type="match status" value="1"/>
</dbReference>
<reference evidence="2" key="1">
    <citation type="submission" date="2019-07" db="EMBL/GenBank/DDBJ databases">
        <title>Hyphodiscus hymeniophilus genome sequencing and assembly.</title>
        <authorList>
            <person name="Kramer G."/>
            <person name="Nodwell J."/>
        </authorList>
    </citation>
    <scope>NUCLEOTIDE SEQUENCE</scope>
    <source>
        <strain evidence="2">ATCC 34498</strain>
    </source>
</reference>
<comment type="caution">
    <text evidence="2">The sequence shown here is derived from an EMBL/GenBank/DDBJ whole genome shotgun (WGS) entry which is preliminary data.</text>
</comment>
<keyword evidence="3" id="KW-1185">Reference proteome</keyword>
<dbReference type="OrthoDB" id="5422320at2759"/>
<feature type="region of interest" description="Disordered" evidence="1">
    <location>
        <begin position="106"/>
        <end position="226"/>
    </location>
</feature>
<dbReference type="EMBL" id="VNKQ01000004">
    <property type="protein sequence ID" value="KAG0651394.1"/>
    <property type="molecule type" value="Genomic_DNA"/>
</dbReference>
<accession>A0A9P6VPR9</accession>
<proteinExistence type="predicted"/>
<dbReference type="Proteomes" id="UP000785200">
    <property type="component" value="Unassembled WGS sequence"/>
</dbReference>
<name>A0A9P6VPR9_9HELO</name>
<sequence>MTDTVLAAPSISQASHHIQCTLPWLTSEHFLGPGEDEEYAEDVEDDGLGYYEDGAKRTLTNEQIAIFRHSEIEALLRDRRHAKEAEAEAYEIPTVKPNDSLMQENMSSLERSPAKNIDMVTEEPEEAELEDGEVDDELATLQVTTSQISRSQNSKKSKRKKNRNVNKVDQPVQPKGFFRQNVKPDLRKRTWDKVDAGLANLDYDEDTSSASMPNPATQRRRVSYDD</sequence>
<organism evidence="2 3">
    <name type="scientific">Hyphodiscus hymeniophilus</name>
    <dbReference type="NCBI Taxonomy" id="353542"/>
    <lineage>
        <taxon>Eukaryota</taxon>
        <taxon>Fungi</taxon>
        <taxon>Dikarya</taxon>
        <taxon>Ascomycota</taxon>
        <taxon>Pezizomycotina</taxon>
        <taxon>Leotiomycetes</taxon>
        <taxon>Helotiales</taxon>
        <taxon>Hyphodiscaceae</taxon>
        <taxon>Hyphodiscus</taxon>
    </lineage>
</organism>
<evidence type="ECO:0000313" key="3">
    <source>
        <dbReference type="Proteomes" id="UP000785200"/>
    </source>
</evidence>
<feature type="compositionally biased region" description="Basic residues" evidence="1">
    <location>
        <begin position="153"/>
        <end position="164"/>
    </location>
</feature>
<feature type="compositionally biased region" description="Basic and acidic residues" evidence="1">
    <location>
        <begin position="182"/>
        <end position="195"/>
    </location>
</feature>
<dbReference type="AlphaFoldDB" id="A0A9P6VPR9"/>
<feature type="compositionally biased region" description="Acidic residues" evidence="1">
    <location>
        <begin position="120"/>
        <end position="138"/>
    </location>
</feature>
<dbReference type="PANTHER" id="PTHR40642">
    <property type="entry name" value="YALI0F31295P"/>
    <property type="match status" value="1"/>
</dbReference>
<dbReference type="Pfam" id="PF12720">
    <property type="entry name" value="DUF3807"/>
    <property type="match status" value="1"/>
</dbReference>
<gene>
    <name evidence="2" type="ORF">D0Z07_1996</name>
</gene>
<feature type="compositionally biased region" description="Polar residues" evidence="1">
    <location>
        <begin position="208"/>
        <end position="217"/>
    </location>
</feature>
<protein>
    <submittedName>
        <fullName evidence="2">Uncharacterized protein</fullName>
    </submittedName>
</protein>
<evidence type="ECO:0000313" key="2">
    <source>
        <dbReference type="EMBL" id="KAG0651394.1"/>
    </source>
</evidence>